<reference evidence="7 11" key="2">
    <citation type="submission" date="2016-01" db="EMBL/GenBank/DDBJ databases">
        <title>Highly variable Streptococcus oralis are common among viridans streptococci isolated from primates.</title>
        <authorList>
            <person name="Denapaite D."/>
            <person name="Rieger M."/>
            <person name="Koendgen S."/>
            <person name="Brueckner R."/>
            <person name="Ochigava I."/>
            <person name="Kappeler P."/>
            <person name="Maetz-Rensing K."/>
            <person name="Leendertz F."/>
            <person name="Hakenbeck R."/>
        </authorList>
    </citation>
    <scope>NUCLEOTIDE SEQUENCE [LARGE SCALE GENOMIC DNA]</scope>
    <source>
        <strain evidence="7 11">DD22</strain>
    </source>
</reference>
<evidence type="ECO:0000313" key="13">
    <source>
        <dbReference type="Proteomes" id="UP000278653"/>
    </source>
</evidence>
<sequence length="302" mass="33983">MKNIIELRKLSKVYKDVTTVDLEKITVREGEIYGFLGPNGAGKTTTMKMVLSLVTPTSGEILVHGQNIKKDKTYLNQIGSMIEEPSYYPNLTGYENLLVFQKMVGFKESNIYPTLELVGLAEEKNRKKLVKDYSLGMKQRLALAFALVKKPRILLLDEPTNGLDPAGIHEIRELIVKLAKEEGLTVFISSHILPEIEHIADRVGIINHGRLVYEGEIEAIKSNTWIEIGGDFSQNNIVQSLIEFGSVEVLDASASHIKLSNINNDKLADMISYLTENGYRIFRVVRESETLEDIFLDLTKEV</sequence>
<evidence type="ECO:0000259" key="5">
    <source>
        <dbReference type="PROSITE" id="PS50893"/>
    </source>
</evidence>
<accession>A0A081SCT7</accession>
<proteinExistence type="inferred from homology"/>
<evidence type="ECO:0000313" key="10">
    <source>
        <dbReference type="Proteomes" id="UP000028067"/>
    </source>
</evidence>
<dbReference type="AlphaFoldDB" id="A0A081SCT7"/>
<dbReference type="Gene3D" id="3.40.50.300">
    <property type="entry name" value="P-loop containing nucleotide triphosphate hydrolases"/>
    <property type="match status" value="1"/>
</dbReference>
<dbReference type="Proteomes" id="UP000070779">
    <property type="component" value="Unassembled WGS sequence"/>
</dbReference>
<reference evidence="8 12" key="3">
    <citation type="submission" date="2017-02" db="EMBL/GenBank/DDBJ databases">
        <title>Draft genome sequence of Streptococcus mitis CCUG 61082.</title>
        <authorList>
            <person name="Salva-Serra F."/>
            <person name="Engstrom-Jakobsson H."/>
            <person name="Thorell K."/>
            <person name="Jaen-Luchoro D."/>
            <person name="Gonzales-Siles L."/>
            <person name="Karlsson R."/>
            <person name="Gomila M."/>
            <person name="Yazdan S."/>
            <person name="Boulund F."/>
            <person name="Johnning A."/>
            <person name="Engstrand L."/>
            <person name="Kristiansson E."/>
            <person name="Moore E."/>
        </authorList>
    </citation>
    <scope>NUCLEOTIDE SEQUENCE [LARGE SCALE GENOMIC DNA]</scope>
    <source>
        <strain evidence="8 12">CCUG 61082</strain>
    </source>
</reference>
<keyword evidence="3" id="KW-0547">Nucleotide-binding</keyword>
<evidence type="ECO:0000313" key="7">
    <source>
        <dbReference type="EMBL" id="KXU11829.1"/>
    </source>
</evidence>
<dbReference type="GO" id="GO:0016887">
    <property type="term" value="F:ATP hydrolysis activity"/>
    <property type="evidence" value="ECO:0007669"/>
    <property type="project" value="InterPro"/>
</dbReference>
<dbReference type="PATRIC" id="fig|28037.238.peg.1405"/>
<keyword evidence="4 9" id="KW-0067">ATP-binding</keyword>
<evidence type="ECO:0000313" key="6">
    <source>
        <dbReference type="EMBL" id="KER08740.1"/>
    </source>
</evidence>
<dbReference type="EMBL" id="LQZD01000313">
    <property type="protein sequence ID" value="KXU11829.1"/>
    <property type="molecule type" value="Genomic_DNA"/>
</dbReference>
<keyword evidence="9" id="KW-0378">Hydrolase</keyword>
<reference evidence="6 10" key="1">
    <citation type="submission" date="2014-05" db="EMBL/GenBank/DDBJ databases">
        <authorList>
            <person name="Daugherty S.C."/>
            <person name="Tallon L.J."/>
            <person name="Sadzewicz L."/>
            <person name="Kilian M."/>
            <person name="Tettelin H."/>
        </authorList>
    </citation>
    <scope>NUCLEOTIDE SEQUENCE [LARGE SCALE GENOMIC DNA]</scope>
    <source>
        <strain evidence="6 10">SK271</strain>
    </source>
</reference>
<evidence type="ECO:0000256" key="3">
    <source>
        <dbReference type="ARBA" id="ARBA00022741"/>
    </source>
</evidence>
<keyword evidence="2" id="KW-0813">Transport</keyword>
<dbReference type="EMBL" id="JPGW01000011">
    <property type="protein sequence ID" value="KER08740.1"/>
    <property type="molecule type" value="Genomic_DNA"/>
</dbReference>
<dbReference type="Proteomes" id="UP000278653">
    <property type="component" value="Unassembled WGS sequence"/>
</dbReference>
<evidence type="ECO:0000313" key="9">
    <source>
        <dbReference type="EMBL" id="RSI58734.1"/>
    </source>
</evidence>
<dbReference type="PROSITE" id="PS50893">
    <property type="entry name" value="ABC_TRANSPORTER_2"/>
    <property type="match status" value="1"/>
</dbReference>
<dbReference type="PANTHER" id="PTHR43335:SF4">
    <property type="entry name" value="ABC TRANSPORTER, ATP-BINDING PROTEIN"/>
    <property type="match status" value="1"/>
</dbReference>
<evidence type="ECO:0000313" key="11">
    <source>
        <dbReference type="Proteomes" id="UP000070779"/>
    </source>
</evidence>
<dbReference type="Proteomes" id="UP000028067">
    <property type="component" value="Unassembled WGS sequence"/>
</dbReference>
<evidence type="ECO:0000256" key="1">
    <source>
        <dbReference type="ARBA" id="ARBA00005417"/>
    </source>
</evidence>
<dbReference type="InterPro" id="IPR003593">
    <property type="entry name" value="AAA+_ATPase"/>
</dbReference>
<dbReference type="Pfam" id="PF00005">
    <property type="entry name" value="ABC_tran"/>
    <property type="match status" value="1"/>
</dbReference>
<dbReference type="InterPro" id="IPR003439">
    <property type="entry name" value="ABC_transporter-like_ATP-bd"/>
</dbReference>
<dbReference type="EMBL" id="MUXS01000024">
    <property type="protein sequence ID" value="OOR79119.1"/>
    <property type="molecule type" value="Genomic_DNA"/>
</dbReference>
<comment type="similarity">
    <text evidence="1">Belongs to the ABC transporter superfamily.</text>
</comment>
<gene>
    <name evidence="9" type="primary">drrA_2</name>
    <name evidence="8" type="ORF">B0179_10010</name>
    <name evidence="9" type="ORF">D8865_10560</name>
    <name evidence="6" type="ORF">SK271_0785</name>
    <name evidence="7" type="ORF">SMIDD22_01167</name>
</gene>
<organism evidence="6 10">
    <name type="scientific">Streptococcus mitis</name>
    <dbReference type="NCBI Taxonomy" id="28037"/>
    <lineage>
        <taxon>Bacteria</taxon>
        <taxon>Bacillati</taxon>
        <taxon>Bacillota</taxon>
        <taxon>Bacilli</taxon>
        <taxon>Lactobacillales</taxon>
        <taxon>Streptococcaceae</taxon>
        <taxon>Streptococcus</taxon>
        <taxon>Streptococcus mitis group</taxon>
    </lineage>
</organism>
<comment type="caution">
    <text evidence="6">The sequence shown here is derived from an EMBL/GenBank/DDBJ whole genome shotgun (WGS) entry which is preliminary data.</text>
</comment>
<dbReference type="SMART" id="SM00382">
    <property type="entry name" value="AAA"/>
    <property type="match status" value="1"/>
</dbReference>
<evidence type="ECO:0000313" key="12">
    <source>
        <dbReference type="Proteomes" id="UP000190872"/>
    </source>
</evidence>
<dbReference type="PANTHER" id="PTHR43335">
    <property type="entry name" value="ABC TRANSPORTER, ATP-BINDING PROTEIN"/>
    <property type="match status" value="1"/>
</dbReference>
<dbReference type="EC" id="3.6.3.-" evidence="9"/>
<dbReference type="Proteomes" id="UP000190872">
    <property type="component" value="Unassembled WGS sequence"/>
</dbReference>
<evidence type="ECO:0000256" key="4">
    <source>
        <dbReference type="ARBA" id="ARBA00022840"/>
    </source>
</evidence>
<dbReference type="RefSeq" id="WP_024056645.1">
    <property type="nucleotide sequence ID" value="NZ_CAMHVK010000002.1"/>
</dbReference>
<dbReference type="InterPro" id="IPR027417">
    <property type="entry name" value="P-loop_NTPase"/>
</dbReference>
<evidence type="ECO:0000313" key="8">
    <source>
        <dbReference type="EMBL" id="OOR79119.1"/>
    </source>
</evidence>
<protein>
    <submittedName>
        <fullName evidence="6">ABC transporter family protein</fullName>
    </submittedName>
    <submittedName>
        <fullName evidence="7">ABC-type multidrug transport system, ATPase component</fullName>
    </submittedName>
    <submittedName>
        <fullName evidence="8">Bacteriocin</fullName>
    </submittedName>
    <submittedName>
        <fullName evidence="9">Daunorubicin/doxorubicin resistance ATP-binding protein DrrA</fullName>
        <ecNumber evidence="9">3.6.3.-</ecNumber>
    </submittedName>
</protein>
<dbReference type="GO" id="GO:0005524">
    <property type="term" value="F:ATP binding"/>
    <property type="evidence" value="ECO:0007669"/>
    <property type="project" value="UniProtKB-KW"/>
</dbReference>
<dbReference type="EMBL" id="RJNH01000019">
    <property type="protein sequence ID" value="RSI58734.1"/>
    <property type="molecule type" value="Genomic_DNA"/>
</dbReference>
<evidence type="ECO:0000256" key="2">
    <source>
        <dbReference type="ARBA" id="ARBA00022448"/>
    </source>
</evidence>
<name>A0A081SCT7_STRMT</name>
<feature type="domain" description="ABC transporter" evidence="5">
    <location>
        <begin position="5"/>
        <end position="233"/>
    </location>
</feature>
<dbReference type="SUPFAM" id="SSF52540">
    <property type="entry name" value="P-loop containing nucleoside triphosphate hydrolases"/>
    <property type="match status" value="1"/>
</dbReference>
<reference evidence="9 13" key="4">
    <citation type="submission" date="2018-11" db="EMBL/GenBank/DDBJ databases">
        <title>Species Designations Belie Phenotypic and Genotypic Heterogeneity in Oral Streptococci.</title>
        <authorList>
            <person name="Velsko I."/>
        </authorList>
    </citation>
    <scope>NUCLEOTIDE SEQUENCE [LARGE SCALE GENOMIC DNA]</scope>
    <source>
        <strain evidence="9 13">BCC15</strain>
    </source>
</reference>